<evidence type="ECO:0000313" key="3">
    <source>
        <dbReference type="Proteomes" id="UP000824469"/>
    </source>
</evidence>
<dbReference type="InterPro" id="IPR004827">
    <property type="entry name" value="bZIP"/>
</dbReference>
<keyword evidence="3" id="KW-1185">Reference proteome</keyword>
<reference evidence="2 3" key="1">
    <citation type="journal article" date="2021" name="Nat. Plants">
        <title>The Taxus genome provides insights into paclitaxel biosynthesis.</title>
        <authorList>
            <person name="Xiong X."/>
            <person name="Gou J."/>
            <person name="Liao Q."/>
            <person name="Li Y."/>
            <person name="Zhou Q."/>
            <person name="Bi G."/>
            <person name="Li C."/>
            <person name="Du R."/>
            <person name="Wang X."/>
            <person name="Sun T."/>
            <person name="Guo L."/>
            <person name="Liang H."/>
            <person name="Lu P."/>
            <person name="Wu Y."/>
            <person name="Zhang Z."/>
            <person name="Ro D.K."/>
            <person name="Shang Y."/>
            <person name="Huang S."/>
            <person name="Yan J."/>
        </authorList>
    </citation>
    <scope>NUCLEOTIDE SEQUENCE [LARGE SCALE GENOMIC DNA]</scope>
    <source>
        <strain evidence="2">Ta-2019</strain>
    </source>
</reference>
<dbReference type="SMART" id="SM00338">
    <property type="entry name" value="BRLZ"/>
    <property type="match status" value="1"/>
</dbReference>
<dbReference type="InterPro" id="IPR046347">
    <property type="entry name" value="bZIP_sf"/>
</dbReference>
<accession>A0AA38CQL1</accession>
<comment type="caution">
    <text evidence="2">The sequence shown here is derived from an EMBL/GenBank/DDBJ whole genome shotgun (WGS) entry which is preliminary data.</text>
</comment>
<feature type="domain" description="BZIP" evidence="1">
    <location>
        <begin position="195"/>
        <end position="249"/>
    </location>
</feature>
<dbReference type="Pfam" id="PF00170">
    <property type="entry name" value="bZIP_1"/>
    <property type="match status" value="1"/>
</dbReference>
<gene>
    <name evidence="2" type="ORF">KI387_014386</name>
</gene>
<dbReference type="PANTHER" id="PTHR37616">
    <property type="entry name" value="BZIP TRANSCRIPTION FACTOR 60-LIKE"/>
    <property type="match status" value="1"/>
</dbReference>
<dbReference type="EMBL" id="JAHRHJ020000009">
    <property type="protein sequence ID" value="KAH9302803.1"/>
    <property type="molecule type" value="Genomic_DNA"/>
</dbReference>
<evidence type="ECO:0000313" key="2">
    <source>
        <dbReference type="EMBL" id="KAH9302803.1"/>
    </source>
</evidence>
<dbReference type="PANTHER" id="PTHR37616:SF2">
    <property type="entry name" value="BZIP DOMAIN-CONTAINING PROTEIN"/>
    <property type="match status" value="1"/>
</dbReference>
<dbReference type="GO" id="GO:0003700">
    <property type="term" value="F:DNA-binding transcription factor activity"/>
    <property type="evidence" value="ECO:0007669"/>
    <property type="project" value="InterPro"/>
</dbReference>
<dbReference type="AlphaFoldDB" id="A0AA38CQL1"/>
<sequence>MRRRRRSSGSRFFSNCRTRLGFASTIFCSKSFARITCCLSLDRDDNSAFRRSIEAASNEDSVGLQLSALNDILFSDEDFENFPDGNEENVGFIDINSFLADIACAPPQQAHHVDRSDDVDITAQIQLGDHVETSDDVDLGKNEGQIQGGGEEDCIYTETQTVRWRAALQSNVNFCTEELSEPVVFFFVCLNFGNRNRESAAKSRERKKGYEKTLQAKCRILEGECRKLKQSLSYYSVENAALRHDLIRVKEPNPLMLHCHGGGAEPAALFKDSLQMESLPLLRDN</sequence>
<dbReference type="PROSITE" id="PS50217">
    <property type="entry name" value="BZIP"/>
    <property type="match status" value="1"/>
</dbReference>
<feature type="non-terminal residue" evidence="2">
    <location>
        <position position="285"/>
    </location>
</feature>
<evidence type="ECO:0000259" key="1">
    <source>
        <dbReference type="PROSITE" id="PS50217"/>
    </source>
</evidence>
<dbReference type="Gene3D" id="1.20.5.170">
    <property type="match status" value="1"/>
</dbReference>
<dbReference type="CDD" id="cd14704">
    <property type="entry name" value="bZIP_HY5-like"/>
    <property type="match status" value="1"/>
</dbReference>
<name>A0AA38CQL1_TAXCH</name>
<protein>
    <recommendedName>
        <fullName evidence="1">BZIP domain-containing protein</fullName>
    </recommendedName>
</protein>
<organism evidence="2 3">
    <name type="scientific">Taxus chinensis</name>
    <name type="common">Chinese yew</name>
    <name type="synonym">Taxus wallichiana var. chinensis</name>
    <dbReference type="NCBI Taxonomy" id="29808"/>
    <lineage>
        <taxon>Eukaryota</taxon>
        <taxon>Viridiplantae</taxon>
        <taxon>Streptophyta</taxon>
        <taxon>Embryophyta</taxon>
        <taxon>Tracheophyta</taxon>
        <taxon>Spermatophyta</taxon>
        <taxon>Pinopsida</taxon>
        <taxon>Pinidae</taxon>
        <taxon>Conifers II</taxon>
        <taxon>Cupressales</taxon>
        <taxon>Taxaceae</taxon>
        <taxon>Taxus</taxon>
    </lineage>
</organism>
<dbReference type="Proteomes" id="UP000824469">
    <property type="component" value="Unassembled WGS sequence"/>
</dbReference>
<proteinExistence type="predicted"/>
<dbReference type="SUPFAM" id="SSF57959">
    <property type="entry name" value="Leucine zipper domain"/>
    <property type="match status" value="1"/>
</dbReference>